<dbReference type="InterPro" id="IPR001732">
    <property type="entry name" value="UDP-Glc/GDP-Man_DH_N"/>
</dbReference>
<sequence>MRISVIGTGYLGAVHAAGLAEIGHEVLGMDIDQDKIAALSSGNAPFYEDDFEDMLVRNARDGRIRFTTSLDEAAAFADVHFLCVGTPQSEEGNSADLRQLKGVIRDFVPRIRKDSLLIGKSTVPVGTSDTIRQLISEHGASGVAIELAWNPEFLREGQAVHDTMAPDRIVAGVGSGTAEKRLRDIYDPLIRKGVPFFVTNIATAELVKMASNSFLATKLSFINAMSEICDLTGADVVHLAEAVGEDRRIGRSYFKAGLGFGGGCLPKDIRALYSYGQQANVGKALDFLPVVDEINLRCRERTVAAARRLCGGSLAGAAVAVLGAAFVPNSDDIRDSPALAVATACAAEGALVRVHDVRALQRASQAIPTLTYDDEVLGVCEGADVVLHLTDWREYQDLDPAEVKSVVARTRIFDARNALPADRWRAAGWTFEGIGRPNGGSLAGIA</sequence>
<accession>A0ABY9USG0</accession>
<evidence type="ECO:0000256" key="5">
    <source>
        <dbReference type="ARBA" id="ARBA00023027"/>
    </source>
</evidence>
<reference evidence="9 10" key="1">
    <citation type="submission" date="2023-02" db="EMBL/GenBank/DDBJ databases">
        <title>Streptomyces sp. SCA4-21 with antifungal activity against Fusarium oxysporum f. sp. cubense, Streptomyces sp. SCA2-17 with antifungal activity against Fusarium oxysporum f. sp. cubense.</title>
        <authorList>
            <person name="Qi D."/>
        </authorList>
    </citation>
    <scope>NUCLEOTIDE SEQUENCE [LARGE SCALE GENOMIC DNA]</scope>
    <source>
        <strain evidence="9 10">SCA4-21</strain>
    </source>
</reference>
<evidence type="ECO:0000256" key="2">
    <source>
        <dbReference type="ARBA" id="ARBA00006601"/>
    </source>
</evidence>
<dbReference type="Pfam" id="PF03721">
    <property type="entry name" value="UDPG_MGDP_dh_N"/>
    <property type="match status" value="1"/>
</dbReference>
<dbReference type="InterPro" id="IPR036220">
    <property type="entry name" value="UDP-Glc/GDP-Man_DH_C_sf"/>
</dbReference>
<dbReference type="PIRSF" id="PIRSF000124">
    <property type="entry name" value="UDPglc_GDPman_dh"/>
    <property type="match status" value="1"/>
</dbReference>
<dbReference type="InterPro" id="IPR036291">
    <property type="entry name" value="NAD(P)-bd_dom_sf"/>
</dbReference>
<keyword evidence="10" id="KW-1185">Reference proteome</keyword>
<evidence type="ECO:0000256" key="3">
    <source>
        <dbReference type="ARBA" id="ARBA00012954"/>
    </source>
</evidence>
<dbReference type="PANTHER" id="PTHR43750">
    <property type="entry name" value="UDP-GLUCOSE 6-DEHYDROGENASE TUAD"/>
    <property type="match status" value="1"/>
</dbReference>
<gene>
    <name evidence="9" type="ORF">PS467_09175</name>
</gene>
<evidence type="ECO:0000256" key="1">
    <source>
        <dbReference type="ARBA" id="ARBA00004701"/>
    </source>
</evidence>
<comment type="similarity">
    <text evidence="2 7">Belongs to the UDP-glucose/GDP-mannose dehydrogenase family.</text>
</comment>
<comment type="catalytic activity">
    <reaction evidence="6 7">
        <text>UDP-alpha-D-glucose + 2 NAD(+) + H2O = UDP-alpha-D-glucuronate + 2 NADH + 3 H(+)</text>
        <dbReference type="Rhea" id="RHEA:23596"/>
        <dbReference type="ChEBI" id="CHEBI:15377"/>
        <dbReference type="ChEBI" id="CHEBI:15378"/>
        <dbReference type="ChEBI" id="CHEBI:57540"/>
        <dbReference type="ChEBI" id="CHEBI:57945"/>
        <dbReference type="ChEBI" id="CHEBI:58052"/>
        <dbReference type="ChEBI" id="CHEBI:58885"/>
        <dbReference type="EC" id="1.1.1.22"/>
    </reaction>
</comment>
<dbReference type="SUPFAM" id="SSF48179">
    <property type="entry name" value="6-phosphogluconate dehydrogenase C-terminal domain-like"/>
    <property type="match status" value="1"/>
</dbReference>
<dbReference type="Gene3D" id="3.40.50.720">
    <property type="entry name" value="NAD(P)-binding Rossmann-like Domain"/>
    <property type="match status" value="2"/>
</dbReference>
<protein>
    <recommendedName>
        <fullName evidence="3 7">UDP-glucose 6-dehydrogenase</fullName>
        <ecNumber evidence="3 7">1.1.1.22</ecNumber>
    </recommendedName>
</protein>
<dbReference type="Pfam" id="PF03720">
    <property type="entry name" value="UDPG_MGDP_dh_C"/>
    <property type="match status" value="1"/>
</dbReference>
<evidence type="ECO:0000313" key="9">
    <source>
        <dbReference type="EMBL" id="WNE95502.1"/>
    </source>
</evidence>
<dbReference type="Pfam" id="PF00984">
    <property type="entry name" value="UDPG_MGDP_dh"/>
    <property type="match status" value="1"/>
</dbReference>
<evidence type="ECO:0000256" key="7">
    <source>
        <dbReference type="PIRNR" id="PIRNR000124"/>
    </source>
</evidence>
<name>A0ABY9USG0_9ACTN</name>
<dbReference type="EC" id="1.1.1.22" evidence="3 7"/>
<dbReference type="Gene3D" id="1.20.5.100">
    <property type="entry name" value="Cytochrome c1, transmembrane anchor, C-terminal"/>
    <property type="match status" value="1"/>
</dbReference>
<evidence type="ECO:0000313" key="10">
    <source>
        <dbReference type="Proteomes" id="UP001305606"/>
    </source>
</evidence>
<organism evidence="9 10">
    <name type="scientific">Streptomyces luomodiensis</name>
    <dbReference type="NCBI Taxonomy" id="3026192"/>
    <lineage>
        <taxon>Bacteria</taxon>
        <taxon>Bacillati</taxon>
        <taxon>Actinomycetota</taxon>
        <taxon>Actinomycetes</taxon>
        <taxon>Kitasatosporales</taxon>
        <taxon>Streptomycetaceae</taxon>
        <taxon>Streptomyces</taxon>
    </lineage>
</organism>
<dbReference type="InterPro" id="IPR014027">
    <property type="entry name" value="UDP-Glc/GDP-Man_DH_C"/>
</dbReference>
<dbReference type="EMBL" id="CP117522">
    <property type="protein sequence ID" value="WNE95502.1"/>
    <property type="molecule type" value="Genomic_DNA"/>
</dbReference>
<keyword evidence="4 7" id="KW-0560">Oxidoreductase</keyword>
<keyword evidence="5 7" id="KW-0520">NAD</keyword>
<evidence type="ECO:0000259" key="8">
    <source>
        <dbReference type="SMART" id="SM00984"/>
    </source>
</evidence>
<dbReference type="InterPro" id="IPR017476">
    <property type="entry name" value="UDP-Glc/GDP-Man"/>
</dbReference>
<dbReference type="Proteomes" id="UP001305606">
    <property type="component" value="Chromosome"/>
</dbReference>
<dbReference type="PIRSF" id="PIRSF500134">
    <property type="entry name" value="UDPglc_DH_bac"/>
    <property type="match status" value="1"/>
</dbReference>
<dbReference type="InterPro" id="IPR008927">
    <property type="entry name" value="6-PGluconate_DH-like_C_sf"/>
</dbReference>
<dbReference type="InterPro" id="IPR014026">
    <property type="entry name" value="UDP-Glc/GDP-Man_DH_dimer"/>
</dbReference>
<dbReference type="PANTHER" id="PTHR43750:SF3">
    <property type="entry name" value="UDP-GLUCOSE 6-DEHYDROGENASE TUAD"/>
    <property type="match status" value="1"/>
</dbReference>
<proteinExistence type="inferred from homology"/>
<dbReference type="InterPro" id="IPR028357">
    <property type="entry name" value="UDPglc_DH_bac"/>
</dbReference>
<dbReference type="RefSeq" id="WP_311034842.1">
    <property type="nucleotide sequence ID" value="NZ_CP117522.1"/>
</dbReference>
<evidence type="ECO:0000256" key="4">
    <source>
        <dbReference type="ARBA" id="ARBA00023002"/>
    </source>
</evidence>
<dbReference type="SUPFAM" id="SSF51735">
    <property type="entry name" value="NAD(P)-binding Rossmann-fold domains"/>
    <property type="match status" value="1"/>
</dbReference>
<dbReference type="NCBIfam" id="TIGR03026">
    <property type="entry name" value="NDP-sugDHase"/>
    <property type="match status" value="1"/>
</dbReference>
<comment type="pathway">
    <text evidence="1">Nucleotide-sugar biosynthesis; UDP-alpha-D-glucuronate biosynthesis; UDP-alpha-D-glucuronate from UDP-alpha-D-glucose: step 1/1.</text>
</comment>
<dbReference type="SMART" id="SM00984">
    <property type="entry name" value="UDPG_MGDP_dh_C"/>
    <property type="match status" value="1"/>
</dbReference>
<feature type="domain" description="UDP-glucose/GDP-mannose dehydrogenase C-terminal" evidence="8">
    <location>
        <begin position="320"/>
        <end position="421"/>
    </location>
</feature>
<evidence type="ECO:0000256" key="6">
    <source>
        <dbReference type="ARBA" id="ARBA00047473"/>
    </source>
</evidence>
<dbReference type="SUPFAM" id="SSF52413">
    <property type="entry name" value="UDP-glucose/GDP-mannose dehydrogenase C-terminal domain"/>
    <property type="match status" value="1"/>
</dbReference>